<accession>A0A811V321</accession>
<protein>
    <submittedName>
        <fullName evidence="1">(Mediterranean fruit fly) hypothetical protein</fullName>
    </submittedName>
</protein>
<gene>
    <name evidence="1" type="ORF">CCAP1982_LOCUS13155</name>
</gene>
<organism evidence="1 2">
    <name type="scientific">Ceratitis capitata</name>
    <name type="common">Mediterranean fruit fly</name>
    <name type="synonym">Tephritis capitata</name>
    <dbReference type="NCBI Taxonomy" id="7213"/>
    <lineage>
        <taxon>Eukaryota</taxon>
        <taxon>Metazoa</taxon>
        <taxon>Ecdysozoa</taxon>
        <taxon>Arthropoda</taxon>
        <taxon>Hexapoda</taxon>
        <taxon>Insecta</taxon>
        <taxon>Pterygota</taxon>
        <taxon>Neoptera</taxon>
        <taxon>Endopterygota</taxon>
        <taxon>Diptera</taxon>
        <taxon>Brachycera</taxon>
        <taxon>Muscomorpha</taxon>
        <taxon>Tephritoidea</taxon>
        <taxon>Tephritidae</taxon>
        <taxon>Ceratitis</taxon>
        <taxon>Ceratitis</taxon>
    </lineage>
</organism>
<evidence type="ECO:0000313" key="1">
    <source>
        <dbReference type="EMBL" id="CAD7004765.1"/>
    </source>
</evidence>
<proteinExistence type="predicted"/>
<dbReference type="Proteomes" id="UP000606786">
    <property type="component" value="Unassembled WGS sequence"/>
</dbReference>
<name>A0A811V321_CERCA</name>
<sequence length="82" mass="9690">MYMYELKRFKHQSALPLPLPLLSICKRRHIARTESLIIPANVFSHHELSILHDEALNGSRKAWDFTLRCFHTMSFRKSIRIA</sequence>
<dbReference type="AlphaFoldDB" id="A0A811V321"/>
<keyword evidence="2" id="KW-1185">Reference proteome</keyword>
<reference evidence="1" key="1">
    <citation type="submission" date="2020-11" db="EMBL/GenBank/DDBJ databases">
        <authorList>
            <person name="Whitehead M."/>
        </authorList>
    </citation>
    <scope>NUCLEOTIDE SEQUENCE</scope>
    <source>
        <strain evidence="1">EGII</strain>
    </source>
</reference>
<dbReference type="EMBL" id="CAJHJT010000034">
    <property type="protein sequence ID" value="CAD7004765.1"/>
    <property type="molecule type" value="Genomic_DNA"/>
</dbReference>
<comment type="caution">
    <text evidence="1">The sequence shown here is derived from an EMBL/GenBank/DDBJ whole genome shotgun (WGS) entry which is preliminary data.</text>
</comment>
<evidence type="ECO:0000313" key="2">
    <source>
        <dbReference type="Proteomes" id="UP000606786"/>
    </source>
</evidence>